<proteinExistence type="predicted"/>
<dbReference type="EMBL" id="PFFQ01000012">
    <property type="protein sequence ID" value="PIW18433.1"/>
    <property type="molecule type" value="Genomic_DNA"/>
</dbReference>
<protein>
    <recommendedName>
        <fullName evidence="4">Outer membrane protein beta-barrel domain-containing protein</fullName>
    </recommendedName>
</protein>
<sequence length="258" mass="27276">MKKRSKIIGLSFALLMASSFGLQAQALTFTYSDKTQRVAPYFDFRGDYDLPFNLNIAGSLGFTNDLSSFVSPLSPGSGNAAGSDLLSQALSQIKWDALTDLQLNLGYNFNFVNLDLGIGKVAATVTPYLGYRHMFTSTGSLSASPTNSQLMGVNYGARLKIGLPLGFSGYGYLAASSLLSGSLDQGSGGTPIQTNGMVLPEFGAGAAWHLPILDLASIYLGYRGFFLPNDLRLSSSFTNGSSLVHGVSAGVNVLFFGI</sequence>
<reference evidence="2 3" key="1">
    <citation type="submission" date="2017-09" db="EMBL/GenBank/DDBJ databases">
        <title>Depth-based differentiation of microbial function through sediment-hosted aquifers and enrichment of novel symbionts in the deep terrestrial subsurface.</title>
        <authorList>
            <person name="Probst A.J."/>
            <person name="Ladd B."/>
            <person name="Jarett J.K."/>
            <person name="Geller-Mcgrath D.E."/>
            <person name="Sieber C.M."/>
            <person name="Emerson J.B."/>
            <person name="Anantharaman K."/>
            <person name="Thomas B.C."/>
            <person name="Malmstrom R."/>
            <person name="Stieglmeier M."/>
            <person name="Klingl A."/>
            <person name="Woyke T."/>
            <person name="Ryan C.M."/>
            <person name="Banfield J.F."/>
        </authorList>
    </citation>
    <scope>NUCLEOTIDE SEQUENCE [LARGE SCALE GENOMIC DNA]</scope>
    <source>
        <strain evidence="2">CG17_big_fil_post_rev_8_21_14_2_50_48_46</strain>
    </source>
</reference>
<feature type="chain" id="PRO_5014630520" description="Outer membrane protein beta-barrel domain-containing protein" evidence="1">
    <location>
        <begin position="25"/>
        <end position="258"/>
    </location>
</feature>
<feature type="signal peptide" evidence="1">
    <location>
        <begin position="1"/>
        <end position="24"/>
    </location>
</feature>
<keyword evidence="1" id="KW-0732">Signal</keyword>
<dbReference type="AlphaFoldDB" id="A0A2M7G8J7"/>
<gene>
    <name evidence="2" type="ORF">COW36_03850</name>
</gene>
<organism evidence="2 3">
    <name type="scientific">bacterium (Candidatus Blackallbacteria) CG17_big_fil_post_rev_8_21_14_2_50_48_46</name>
    <dbReference type="NCBI Taxonomy" id="2014261"/>
    <lineage>
        <taxon>Bacteria</taxon>
        <taxon>Candidatus Blackallbacteria</taxon>
    </lineage>
</organism>
<dbReference type="Proteomes" id="UP000231019">
    <property type="component" value="Unassembled WGS sequence"/>
</dbReference>
<accession>A0A2M7G8J7</accession>
<name>A0A2M7G8J7_9BACT</name>
<evidence type="ECO:0000313" key="2">
    <source>
        <dbReference type="EMBL" id="PIW18433.1"/>
    </source>
</evidence>
<evidence type="ECO:0000313" key="3">
    <source>
        <dbReference type="Proteomes" id="UP000231019"/>
    </source>
</evidence>
<comment type="caution">
    <text evidence="2">The sequence shown here is derived from an EMBL/GenBank/DDBJ whole genome shotgun (WGS) entry which is preliminary data.</text>
</comment>
<evidence type="ECO:0000256" key="1">
    <source>
        <dbReference type="SAM" id="SignalP"/>
    </source>
</evidence>
<evidence type="ECO:0008006" key="4">
    <source>
        <dbReference type="Google" id="ProtNLM"/>
    </source>
</evidence>